<comment type="caution">
    <text evidence="2">The sequence shown here is derived from an EMBL/GenBank/DDBJ whole genome shotgun (WGS) entry which is preliminary data.</text>
</comment>
<dbReference type="RefSeq" id="WP_278010764.1">
    <property type="nucleotide sequence ID" value="NZ_CP121112.1"/>
</dbReference>
<accession>A0ABV5HGA5</accession>
<dbReference type="EMBL" id="JBHMFE010000046">
    <property type="protein sequence ID" value="MFB9110939.1"/>
    <property type="molecule type" value="Genomic_DNA"/>
</dbReference>
<keyword evidence="3" id="KW-1185">Reference proteome</keyword>
<organism evidence="2 3">
    <name type="scientific">Flavobacterium gyeonganense</name>
    <dbReference type="NCBI Taxonomy" id="1310418"/>
    <lineage>
        <taxon>Bacteria</taxon>
        <taxon>Pseudomonadati</taxon>
        <taxon>Bacteroidota</taxon>
        <taxon>Flavobacteriia</taxon>
        <taxon>Flavobacteriales</taxon>
        <taxon>Flavobacteriaceae</taxon>
        <taxon>Flavobacterium</taxon>
    </lineage>
</organism>
<dbReference type="SUPFAM" id="SSF53756">
    <property type="entry name" value="UDP-Glycosyltransferase/glycogen phosphorylase"/>
    <property type="match status" value="1"/>
</dbReference>
<dbReference type="InterPro" id="IPR050194">
    <property type="entry name" value="Glycosyltransferase_grp1"/>
</dbReference>
<dbReference type="CDD" id="cd03801">
    <property type="entry name" value="GT4_PimA-like"/>
    <property type="match status" value="1"/>
</dbReference>
<sequence length="390" mass="45816">MHKTAIIYHYLASYRQPIFTKLMESKKVEFSLYSGTVSEIDIKKIDINFSQTEIKDGGLRWSFLNNKWFLKNKFLWQSGLISLMSNGDYDSVIFLGSPYHISTWFGAIIAKLRRKKVFYWMHGVNKEKITFIDYVKLFVFYKIANGFFLYGKRAYNILCKYKIKAKKDIHIIYNSLDYKKSVEYRKVISEIDIYNYRIKYFNNKDTPVVVFIGRLNFIKRLDMLIEAQGYLKLKHKKNFFNILIIGDGEQKQNLENLVKKNDLEKNVTFLGAIYDEEINSNALMYADLCVTPGEIGLTAIHSLAYGTPVISHDNFNIQMPEVESILKGVNGDLYKHNNLEDLAIVIERWLLKKPIKNQLIMNECYSVIDDFYNPDYQLKIFESVLCNYKD</sequence>
<reference evidence="2 3" key="1">
    <citation type="submission" date="2024-09" db="EMBL/GenBank/DDBJ databases">
        <authorList>
            <person name="Sun Q."/>
            <person name="Mori K."/>
        </authorList>
    </citation>
    <scope>NUCLEOTIDE SEQUENCE [LARGE SCALE GENOMIC DNA]</scope>
    <source>
        <strain evidence="2 3">CECT 8365</strain>
    </source>
</reference>
<dbReference type="Proteomes" id="UP001589562">
    <property type="component" value="Unassembled WGS sequence"/>
</dbReference>
<dbReference type="PANTHER" id="PTHR45947:SF3">
    <property type="entry name" value="SULFOQUINOVOSYL TRANSFERASE SQD2"/>
    <property type="match status" value="1"/>
</dbReference>
<keyword evidence="2" id="KW-0808">Transferase</keyword>
<dbReference type="PANTHER" id="PTHR45947">
    <property type="entry name" value="SULFOQUINOVOSYL TRANSFERASE SQD2"/>
    <property type="match status" value="1"/>
</dbReference>
<dbReference type="InterPro" id="IPR001296">
    <property type="entry name" value="Glyco_trans_1"/>
</dbReference>
<dbReference type="Gene3D" id="3.40.50.2000">
    <property type="entry name" value="Glycogen Phosphorylase B"/>
    <property type="match status" value="2"/>
</dbReference>
<dbReference type="EC" id="2.4.-.-" evidence="2"/>
<gene>
    <name evidence="2" type="ORF">ACFFVK_20355</name>
</gene>
<name>A0ABV5HGA5_9FLAO</name>
<keyword evidence="2" id="KW-0328">Glycosyltransferase</keyword>
<proteinExistence type="predicted"/>
<evidence type="ECO:0000313" key="2">
    <source>
        <dbReference type="EMBL" id="MFB9110939.1"/>
    </source>
</evidence>
<dbReference type="GO" id="GO:0016757">
    <property type="term" value="F:glycosyltransferase activity"/>
    <property type="evidence" value="ECO:0007669"/>
    <property type="project" value="UniProtKB-KW"/>
</dbReference>
<protein>
    <submittedName>
        <fullName evidence="2">Glycosyltransferase</fullName>
        <ecNumber evidence="2">2.4.-.-</ecNumber>
    </submittedName>
</protein>
<dbReference type="Pfam" id="PF00534">
    <property type="entry name" value="Glycos_transf_1"/>
    <property type="match status" value="1"/>
</dbReference>
<evidence type="ECO:0000313" key="3">
    <source>
        <dbReference type="Proteomes" id="UP001589562"/>
    </source>
</evidence>
<feature type="domain" description="Glycosyl transferase family 1" evidence="1">
    <location>
        <begin position="196"/>
        <end position="360"/>
    </location>
</feature>
<evidence type="ECO:0000259" key="1">
    <source>
        <dbReference type="Pfam" id="PF00534"/>
    </source>
</evidence>